<comment type="subcellular location">
    <subcellularLocation>
        <location evidence="2">Mitochondrion</location>
    </subcellularLocation>
</comment>
<dbReference type="SUPFAM" id="SSF52490">
    <property type="entry name" value="Tubulin nucleotide-binding domain-like"/>
    <property type="match status" value="1"/>
</dbReference>
<evidence type="ECO:0000313" key="8">
    <source>
        <dbReference type="EMBL" id="CZT50527.1"/>
    </source>
</evidence>
<dbReference type="GO" id="GO:0007005">
    <property type="term" value="P:mitochondrion organization"/>
    <property type="evidence" value="ECO:0007669"/>
    <property type="project" value="InterPro"/>
</dbReference>
<feature type="domain" description="Misato Segment II tubulin-like" evidence="6">
    <location>
        <begin position="2"/>
        <end position="114"/>
    </location>
</feature>
<keyword evidence="9" id="KW-1185">Reference proteome</keyword>
<evidence type="ECO:0000256" key="1">
    <source>
        <dbReference type="ARBA" id="ARBA00003757"/>
    </source>
</evidence>
<evidence type="ECO:0000256" key="3">
    <source>
        <dbReference type="ARBA" id="ARBA00008507"/>
    </source>
</evidence>
<dbReference type="EMBL" id="FJVC01000436">
    <property type="protein sequence ID" value="CZT50527.1"/>
    <property type="molecule type" value="Genomic_DNA"/>
</dbReference>
<evidence type="ECO:0000256" key="5">
    <source>
        <dbReference type="SAM" id="MobiDB-lite"/>
    </source>
</evidence>
<dbReference type="InterPro" id="IPR049942">
    <property type="entry name" value="DML1/Misato"/>
</dbReference>
<comment type="function">
    <text evidence="1">Involved in the partitioning of the mitochondrial organelle and mitochondrial DNA (mtDNA) inheritance.</text>
</comment>
<feature type="domain" description="DML1/Misato tubulin" evidence="7">
    <location>
        <begin position="119"/>
        <end position="303"/>
    </location>
</feature>
<accession>A0A1E1MN61</accession>
<evidence type="ECO:0000256" key="2">
    <source>
        <dbReference type="ARBA" id="ARBA00004173"/>
    </source>
</evidence>
<comment type="similarity">
    <text evidence="3">Belongs to the misato family.</text>
</comment>
<dbReference type="InterPro" id="IPR036525">
    <property type="entry name" value="Tubulin/FtsZ_GTPase_sf"/>
</dbReference>
<keyword evidence="4" id="KW-0496">Mitochondrion</keyword>
<evidence type="ECO:0000259" key="6">
    <source>
        <dbReference type="Pfam" id="PF10644"/>
    </source>
</evidence>
<dbReference type="CDD" id="cd06060">
    <property type="entry name" value="misato"/>
    <property type="match status" value="1"/>
</dbReference>
<evidence type="ECO:0000313" key="9">
    <source>
        <dbReference type="Proteomes" id="UP000177625"/>
    </source>
</evidence>
<organism evidence="8 9">
    <name type="scientific">Rhynchosporium secalis</name>
    <name type="common">Barley scald fungus</name>
    <dbReference type="NCBI Taxonomy" id="38038"/>
    <lineage>
        <taxon>Eukaryota</taxon>
        <taxon>Fungi</taxon>
        <taxon>Dikarya</taxon>
        <taxon>Ascomycota</taxon>
        <taxon>Pezizomycotina</taxon>
        <taxon>Leotiomycetes</taxon>
        <taxon>Helotiales</taxon>
        <taxon>Ploettnerulaceae</taxon>
        <taxon>Rhynchosporium</taxon>
    </lineage>
</organism>
<dbReference type="Pfam" id="PF10644">
    <property type="entry name" value="Misat_Tub_SegII"/>
    <property type="match status" value="1"/>
</dbReference>
<dbReference type="Pfam" id="PF14881">
    <property type="entry name" value="Tubulin_3"/>
    <property type="match status" value="1"/>
</dbReference>
<dbReference type="GO" id="GO:0005739">
    <property type="term" value="C:mitochondrion"/>
    <property type="evidence" value="ECO:0007669"/>
    <property type="project" value="UniProtKB-SubCell"/>
</dbReference>
<protein>
    <submittedName>
        <fullName evidence="8">Related to beta tubulins</fullName>
    </submittedName>
</protein>
<dbReference type="InterPro" id="IPR019605">
    <property type="entry name" value="Misato_II_tubulin-like"/>
</dbReference>
<reference evidence="9" key="1">
    <citation type="submission" date="2016-03" db="EMBL/GenBank/DDBJ databases">
        <authorList>
            <person name="Guldener U."/>
        </authorList>
    </citation>
    <scope>NUCLEOTIDE SEQUENCE [LARGE SCALE GENOMIC DNA]</scope>
</reference>
<dbReference type="Proteomes" id="UP000177625">
    <property type="component" value="Unassembled WGS sequence"/>
</dbReference>
<dbReference type="PANTHER" id="PTHR13391">
    <property type="entry name" value="MITOCHONDRIAL DISTRIBUTION REGULATOR MISATO"/>
    <property type="match status" value="1"/>
</dbReference>
<dbReference type="AlphaFoldDB" id="A0A1E1MN61"/>
<proteinExistence type="inferred from homology"/>
<evidence type="ECO:0000259" key="7">
    <source>
        <dbReference type="Pfam" id="PF14881"/>
    </source>
</evidence>
<name>A0A1E1MN61_RHYSE</name>
<sequence>MHEIITLQLGQRSNYLASHFWNTQESYFTYSKDEEALVDHDIHFRAGVGADGSETFTPRTLIYDLKGGFGSLRKINALYEIEEPTVTQGLWNGPAVVQRQAAIEQSAYQQSLDQGIEPSPLTTESVRYWSDFNRVYYHPKSIVQLNEYELGSALMPFENWNVGEELFNSLDKEHDLLDRDLRYFAEEADHMQGIQMIAGIDDAWGGFAARYMDRIRDEYGKTTVYFWGLEDGFKFVPREKRFIRMSNTARSISEIAPQASLFVPMTVPSALLPSYVNIDPKSRWHVGGLLSTAYETMTLPSRLRLQNGARESLDELVNVLNVNGNQNIAKLRMSIDHNSAPTTGHHRSARLNIHAQGRDARLPSQERRNEDSTSHDDNELKTHDIDFFPTEASEQSRSRRTVKVPHIFGQAETYRADDQKKNHSEQTVDEAGHERARRRVAGLTIIQKTRVSLSYPLLDSFPHIFAHASTTSSLGVGTSLSTDTTVALRIKNLQYIVSRAIGVDEREVLSNSLGELAEAYEEGWDSGTDDDDD</sequence>
<dbReference type="PANTHER" id="PTHR13391:SF0">
    <property type="entry name" value="PROTEIN MISATO HOMOLOG 1"/>
    <property type="match status" value="1"/>
</dbReference>
<feature type="compositionally biased region" description="Basic and acidic residues" evidence="5">
    <location>
        <begin position="356"/>
        <end position="386"/>
    </location>
</feature>
<dbReference type="InterPro" id="IPR029209">
    <property type="entry name" value="DML1/Misato_tubulin"/>
</dbReference>
<evidence type="ECO:0000256" key="4">
    <source>
        <dbReference type="ARBA" id="ARBA00023128"/>
    </source>
</evidence>
<gene>
    <name evidence="8" type="ORF">RSE6_11533</name>
</gene>
<dbReference type="Gene3D" id="3.40.50.1440">
    <property type="entry name" value="Tubulin/FtsZ, GTPase domain"/>
    <property type="match status" value="1"/>
</dbReference>
<feature type="region of interest" description="Disordered" evidence="5">
    <location>
        <begin position="338"/>
        <end position="401"/>
    </location>
</feature>